<evidence type="ECO:0000313" key="3">
    <source>
        <dbReference type="Proteomes" id="UP000439113"/>
    </source>
</evidence>
<proteinExistence type="predicted"/>
<keyword evidence="1" id="KW-0732">Signal</keyword>
<name>A0A6N8DJ59_RHOAC</name>
<dbReference type="Gene3D" id="1.25.40.10">
    <property type="entry name" value="Tetratricopeptide repeat domain"/>
    <property type="match status" value="1"/>
</dbReference>
<organism evidence="2 3">
    <name type="scientific">Rhodoblastus acidophilus</name>
    <name type="common">Rhodopseudomonas acidophila</name>
    <dbReference type="NCBI Taxonomy" id="1074"/>
    <lineage>
        <taxon>Bacteria</taxon>
        <taxon>Pseudomonadati</taxon>
        <taxon>Pseudomonadota</taxon>
        <taxon>Alphaproteobacteria</taxon>
        <taxon>Hyphomicrobiales</taxon>
        <taxon>Rhodoblastaceae</taxon>
        <taxon>Rhodoblastus</taxon>
    </lineage>
</organism>
<reference evidence="2 3" key="1">
    <citation type="submission" date="2019-11" db="EMBL/GenBank/DDBJ databases">
        <title>Whole-genome sequence of a Rhodoblastus acidophilus DSM 142.</title>
        <authorList>
            <person name="Kyndt J.A."/>
            <person name="Meyer T.E."/>
        </authorList>
    </citation>
    <scope>NUCLEOTIDE SEQUENCE [LARGE SCALE GENOMIC DNA]</scope>
    <source>
        <strain evidence="2 3">DSM 142</strain>
    </source>
</reference>
<dbReference type="InterPro" id="IPR011990">
    <property type="entry name" value="TPR-like_helical_dom_sf"/>
</dbReference>
<dbReference type="OrthoDB" id="8456256at2"/>
<dbReference type="RefSeq" id="WP_155444992.1">
    <property type="nucleotide sequence ID" value="NZ_JAOQNR010000003.1"/>
</dbReference>
<sequence>MKRRLWAAFSAVLFFVAAARAEDFGERLRALEPVIGHYPAEISDSNAAEVKARYEALKTDLDQGLAQNPGDEKFLAQRGYLQAMGHNADYSGAWEGATTDLTAALEKDPNDVFAILALANLWVNSRPDLAGRAELLFRAAQCNRGDKPLEEAQRGLFFAFYYQGKFNDAWRQARYLTQTWPEVKNYAQFVEIGAKAAHKKGGEKPSRVAMTTCKAH</sequence>
<dbReference type="Proteomes" id="UP000439113">
    <property type="component" value="Unassembled WGS sequence"/>
</dbReference>
<evidence type="ECO:0000256" key="1">
    <source>
        <dbReference type="SAM" id="SignalP"/>
    </source>
</evidence>
<comment type="caution">
    <text evidence="2">The sequence shown here is derived from an EMBL/GenBank/DDBJ whole genome shotgun (WGS) entry which is preliminary data.</text>
</comment>
<dbReference type="SUPFAM" id="SSF48452">
    <property type="entry name" value="TPR-like"/>
    <property type="match status" value="1"/>
</dbReference>
<evidence type="ECO:0000313" key="2">
    <source>
        <dbReference type="EMBL" id="MTV30328.1"/>
    </source>
</evidence>
<accession>A0A6N8DJ59</accession>
<protein>
    <recommendedName>
        <fullName evidence="4">Tetratricopeptide repeat protein</fullName>
    </recommendedName>
</protein>
<feature type="signal peptide" evidence="1">
    <location>
        <begin position="1"/>
        <end position="21"/>
    </location>
</feature>
<gene>
    <name evidence="2" type="ORF">GJ654_04900</name>
</gene>
<dbReference type="EMBL" id="WNKS01000003">
    <property type="protein sequence ID" value="MTV30328.1"/>
    <property type="molecule type" value="Genomic_DNA"/>
</dbReference>
<evidence type="ECO:0008006" key="4">
    <source>
        <dbReference type="Google" id="ProtNLM"/>
    </source>
</evidence>
<feature type="chain" id="PRO_5027057177" description="Tetratricopeptide repeat protein" evidence="1">
    <location>
        <begin position="22"/>
        <end position="216"/>
    </location>
</feature>
<dbReference type="AlphaFoldDB" id="A0A6N8DJ59"/>